<comment type="caution">
    <text evidence="1">The sequence shown here is derived from an EMBL/GenBank/DDBJ whole genome shotgun (WGS) entry which is preliminary data.</text>
</comment>
<proteinExistence type="predicted"/>
<organism evidence="1 2">
    <name type="scientific">Kribbella pratensis</name>
    <dbReference type="NCBI Taxonomy" id="2512112"/>
    <lineage>
        <taxon>Bacteria</taxon>
        <taxon>Bacillati</taxon>
        <taxon>Actinomycetota</taxon>
        <taxon>Actinomycetes</taxon>
        <taxon>Propionibacteriales</taxon>
        <taxon>Kribbellaceae</taxon>
        <taxon>Kribbella</taxon>
    </lineage>
</organism>
<reference evidence="1 2" key="1">
    <citation type="submission" date="2019-03" db="EMBL/GenBank/DDBJ databases">
        <title>Genomic Encyclopedia of Type Strains, Phase III (KMG-III): the genomes of soil and plant-associated and newly described type strains.</title>
        <authorList>
            <person name="Whitman W."/>
        </authorList>
    </citation>
    <scope>NUCLEOTIDE SEQUENCE [LARGE SCALE GENOMIC DNA]</scope>
    <source>
        <strain evidence="1 2">VKM Ac-2573</strain>
    </source>
</reference>
<evidence type="ECO:0000313" key="1">
    <source>
        <dbReference type="EMBL" id="TDW69349.1"/>
    </source>
</evidence>
<dbReference type="AlphaFoldDB" id="A0A4R8C0W7"/>
<accession>A0A4R8C0W7</accession>
<keyword evidence="2" id="KW-1185">Reference proteome</keyword>
<name>A0A4R8C0W7_9ACTN</name>
<gene>
    <name evidence="1" type="ORF">EV653_3373</name>
</gene>
<protein>
    <submittedName>
        <fullName evidence="1">Uncharacterized protein</fullName>
    </submittedName>
</protein>
<dbReference type="Proteomes" id="UP000295146">
    <property type="component" value="Unassembled WGS sequence"/>
</dbReference>
<dbReference type="EMBL" id="SODP01000002">
    <property type="protein sequence ID" value="TDW69349.1"/>
    <property type="molecule type" value="Genomic_DNA"/>
</dbReference>
<evidence type="ECO:0000313" key="2">
    <source>
        <dbReference type="Proteomes" id="UP000295146"/>
    </source>
</evidence>
<sequence>MSTTPYRLDHLRRDGRFVARFAHQLTVASGVPVGSRWCPVSDDPTKMWQIAWWNGPTVALMRFLAADLAGSVVGVDVENLQWNRTITPEAFALALIANVRAGHPPLGTHATCGQLMAALERIDHPQRGTSRDLELARRLVRLGDHLEHGMLAFLQQHGLAGLGEGPLLPQVVDLRANSRAETL</sequence>